<dbReference type="AlphaFoldDB" id="W6PU73"/>
<evidence type="ECO:0000313" key="1">
    <source>
        <dbReference type="EMBL" id="CDM27430.1"/>
    </source>
</evidence>
<name>W6PU73_PENRF</name>
<reference evidence="1" key="1">
    <citation type="journal article" date="2014" name="Nat. Commun.">
        <title>Multiple recent horizontal transfers of a large genomic region in cheese making fungi.</title>
        <authorList>
            <person name="Cheeseman K."/>
            <person name="Ropars J."/>
            <person name="Renault P."/>
            <person name="Dupont J."/>
            <person name="Gouzy J."/>
            <person name="Branca A."/>
            <person name="Abraham A.L."/>
            <person name="Ceppi M."/>
            <person name="Conseiller E."/>
            <person name="Debuchy R."/>
            <person name="Malagnac F."/>
            <person name="Goarin A."/>
            <person name="Silar P."/>
            <person name="Lacoste S."/>
            <person name="Sallet E."/>
            <person name="Bensimon A."/>
            <person name="Giraud T."/>
            <person name="Brygoo Y."/>
        </authorList>
    </citation>
    <scope>NUCLEOTIDE SEQUENCE [LARGE SCALE GENOMIC DNA]</scope>
    <source>
        <strain evidence="1">FM164</strain>
    </source>
</reference>
<protein>
    <submittedName>
        <fullName evidence="1">Genomic scaffold, ProqFM164S01</fullName>
    </submittedName>
</protein>
<proteinExistence type="predicted"/>
<evidence type="ECO:0000313" key="2">
    <source>
        <dbReference type="Proteomes" id="UP000030686"/>
    </source>
</evidence>
<gene>
    <name evidence="1" type="ORF">PROQFM164_S01g001241</name>
</gene>
<keyword evidence="2" id="KW-1185">Reference proteome</keyword>
<sequence length="115" mass="12662">MGPAKSIRNKFQLTSDAFPRSGKAHALEPLSHALYAWTQSRHRFAVAPWTAGFFFGNGNVVQGWLSQVISIVGQFLNGSIARSMEPFKVITAPLPRPRDASSHAIWPCRADLRSA</sequence>
<accession>W6PU73</accession>
<dbReference type="Proteomes" id="UP000030686">
    <property type="component" value="Unassembled WGS sequence"/>
</dbReference>
<dbReference type="EMBL" id="HG792015">
    <property type="protein sequence ID" value="CDM27430.1"/>
    <property type="molecule type" value="Genomic_DNA"/>
</dbReference>
<organism evidence="1 2">
    <name type="scientific">Penicillium roqueforti (strain FM164)</name>
    <dbReference type="NCBI Taxonomy" id="1365484"/>
    <lineage>
        <taxon>Eukaryota</taxon>
        <taxon>Fungi</taxon>
        <taxon>Dikarya</taxon>
        <taxon>Ascomycota</taxon>
        <taxon>Pezizomycotina</taxon>
        <taxon>Eurotiomycetes</taxon>
        <taxon>Eurotiomycetidae</taxon>
        <taxon>Eurotiales</taxon>
        <taxon>Aspergillaceae</taxon>
        <taxon>Penicillium</taxon>
    </lineage>
</organism>